<reference evidence="7" key="2">
    <citation type="submission" date="2021-03" db="UniProtKB">
        <authorList>
            <consortium name="EnsemblPlants"/>
        </authorList>
    </citation>
    <scope>IDENTIFICATION</scope>
</reference>
<dbReference type="InterPro" id="IPR000109">
    <property type="entry name" value="POT_fam"/>
</dbReference>
<dbReference type="EnsemblPlants" id="AUR62007333-RA">
    <property type="protein sequence ID" value="AUR62007333-RA:cds"/>
    <property type="gene ID" value="AUR62007333"/>
</dbReference>
<evidence type="ECO:0000256" key="6">
    <source>
        <dbReference type="SAM" id="Phobius"/>
    </source>
</evidence>
<evidence type="ECO:0000256" key="5">
    <source>
        <dbReference type="ARBA" id="ARBA00023136"/>
    </source>
</evidence>
<dbReference type="GeneID" id="110732585"/>
<feature type="transmembrane region" description="Helical" evidence="6">
    <location>
        <begin position="144"/>
        <end position="163"/>
    </location>
</feature>
<protein>
    <submittedName>
        <fullName evidence="7">Uncharacterized protein</fullName>
    </submittedName>
</protein>
<dbReference type="GO" id="GO:0016020">
    <property type="term" value="C:membrane"/>
    <property type="evidence" value="ECO:0007669"/>
    <property type="project" value="UniProtKB-SubCell"/>
</dbReference>
<evidence type="ECO:0000256" key="3">
    <source>
        <dbReference type="ARBA" id="ARBA00022692"/>
    </source>
</evidence>
<keyword evidence="5 6" id="KW-0472">Membrane</keyword>
<dbReference type="InterPro" id="IPR036259">
    <property type="entry name" value="MFS_trans_sf"/>
</dbReference>
<gene>
    <name evidence="7" type="primary">LOC110732585</name>
</gene>
<evidence type="ECO:0000256" key="4">
    <source>
        <dbReference type="ARBA" id="ARBA00022989"/>
    </source>
</evidence>
<comment type="similarity">
    <text evidence="2">Belongs to the major facilitator superfamily. Proton-dependent oligopeptide transporter (POT/PTR) (TC 2.A.17) family.</text>
</comment>
<sequence length="591" mass="67011">MEVMEQGTHLKEEQRTTQSCFVYLINKIRRLFSFPGSEVLFIAGLRISYVVANFIFMVLITFLTDVWQLKLFQAVVITNVQDGAKGILLIFVASLADAYLGDSLTLLLSAIIYSGGLMMLYYAYPSITDKEIKACRERNICEEKPIGILFYLALLLVTIGQCGHKNYMKSLKWEEKLEKLEKQKHEQKFKRKDGFNRRIIDRIHLSNSVKKIQFQLKKNWYEITGLLIALIVLPHVGASKHTQLLIRMCMLGISSCIFIVGKLSLFPFEGPRGSPILEVFHVILVAFKKRRYDISGTLKYFGNDISGDDYNSNNADCEPQDNNIGAYCDNDHNHSPADDETYGTRKDAEVSLDDHSRNYKPRKAVSDEVARDCSSLLKSESRKSEITDDLTARFGFFNKAALYNPSENPEAEVENGKLCTVKEVEDAKCFVRASLLSLTFLTYGLIQAVSSTFFVEQANNMDRHFRSLNLPVQIFKGFSTLGEYTVKRFCHSKRTKPHQRFHGAVRIGLGMLASCLCFIAAFLVEAKRLQALKDSKSLTAFYLLPQLILMGAMNALATSGIEDFFDHEMPDSVSISYGTIGQLYNRHWKAT</sequence>
<reference evidence="7" key="1">
    <citation type="journal article" date="2017" name="Nature">
        <title>The genome of Chenopodium quinoa.</title>
        <authorList>
            <person name="Jarvis D.E."/>
            <person name="Ho Y.S."/>
            <person name="Lightfoot D.J."/>
            <person name="Schmoeckel S.M."/>
            <person name="Li B."/>
            <person name="Borm T.J.A."/>
            <person name="Ohyanagi H."/>
            <person name="Mineta K."/>
            <person name="Michell C.T."/>
            <person name="Saber N."/>
            <person name="Kharbatia N.M."/>
            <person name="Rupper R.R."/>
            <person name="Sharp A.R."/>
            <person name="Dally N."/>
            <person name="Boughton B.A."/>
            <person name="Woo Y.H."/>
            <person name="Gao G."/>
            <person name="Schijlen E.G.W.M."/>
            <person name="Guo X."/>
            <person name="Momin A.A."/>
            <person name="Negrao S."/>
            <person name="Al-Babili S."/>
            <person name="Gehring C."/>
            <person name="Roessner U."/>
            <person name="Jung C."/>
            <person name="Murphy K."/>
            <person name="Arold S.T."/>
            <person name="Gojobori T."/>
            <person name="van der Linden C.G."/>
            <person name="van Loo E.N."/>
            <person name="Jellen E.N."/>
            <person name="Maughan P.J."/>
            <person name="Tester M."/>
        </authorList>
    </citation>
    <scope>NUCLEOTIDE SEQUENCE [LARGE SCALE GENOMIC DNA]</scope>
    <source>
        <strain evidence="7">cv. PI 614886</strain>
    </source>
</reference>
<feature type="transmembrane region" description="Helical" evidence="6">
    <location>
        <begin position="107"/>
        <end position="124"/>
    </location>
</feature>
<dbReference type="KEGG" id="cqi:110732585"/>
<dbReference type="Gene3D" id="1.20.1250.20">
    <property type="entry name" value="MFS general substrate transporter like domains"/>
    <property type="match status" value="1"/>
</dbReference>
<dbReference type="Pfam" id="PF00854">
    <property type="entry name" value="PTR2"/>
    <property type="match status" value="1"/>
</dbReference>
<accession>A0A803L644</accession>
<evidence type="ECO:0000256" key="2">
    <source>
        <dbReference type="ARBA" id="ARBA00005982"/>
    </source>
</evidence>
<dbReference type="GO" id="GO:0022857">
    <property type="term" value="F:transmembrane transporter activity"/>
    <property type="evidence" value="ECO:0007669"/>
    <property type="project" value="InterPro"/>
</dbReference>
<dbReference type="Gramene" id="AUR62007333-RA">
    <property type="protein sequence ID" value="AUR62007333-RA:cds"/>
    <property type="gene ID" value="AUR62007333"/>
</dbReference>
<feature type="transmembrane region" description="Helical" evidence="6">
    <location>
        <begin position="220"/>
        <end position="238"/>
    </location>
</feature>
<feature type="transmembrane region" description="Helical" evidence="6">
    <location>
        <begin position="539"/>
        <end position="557"/>
    </location>
</feature>
<organism evidence="7 8">
    <name type="scientific">Chenopodium quinoa</name>
    <name type="common">Quinoa</name>
    <dbReference type="NCBI Taxonomy" id="63459"/>
    <lineage>
        <taxon>Eukaryota</taxon>
        <taxon>Viridiplantae</taxon>
        <taxon>Streptophyta</taxon>
        <taxon>Embryophyta</taxon>
        <taxon>Tracheophyta</taxon>
        <taxon>Spermatophyta</taxon>
        <taxon>Magnoliopsida</taxon>
        <taxon>eudicotyledons</taxon>
        <taxon>Gunneridae</taxon>
        <taxon>Pentapetalae</taxon>
        <taxon>Caryophyllales</taxon>
        <taxon>Chenopodiaceae</taxon>
        <taxon>Chenopodioideae</taxon>
        <taxon>Atripliceae</taxon>
        <taxon>Chenopodium</taxon>
    </lineage>
</organism>
<evidence type="ECO:0000256" key="1">
    <source>
        <dbReference type="ARBA" id="ARBA00004141"/>
    </source>
</evidence>
<evidence type="ECO:0000313" key="8">
    <source>
        <dbReference type="Proteomes" id="UP000596660"/>
    </source>
</evidence>
<dbReference type="PANTHER" id="PTHR11654">
    <property type="entry name" value="OLIGOPEPTIDE TRANSPORTER-RELATED"/>
    <property type="match status" value="1"/>
</dbReference>
<dbReference type="RefSeq" id="XP_021768232.1">
    <property type="nucleotide sequence ID" value="XM_021912540.1"/>
</dbReference>
<proteinExistence type="inferred from homology"/>
<keyword evidence="4 6" id="KW-1133">Transmembrane helix</keyword>
<keyword evidence="3 6" id="KW-0812">Transmembrane</keyword>
<feature type="transmembrane region" description="Helical" evidence="6">
    <location>
        <begin position="39"/>
        <end position="63"/>
    </location>
</feature>
<evidence type="ECO:0000313" key="7">
    <source>
        <dbReference type="EnsemblPlants" id="AUR62007333-RA:cds"/>
    </source>
</evidence>
<feature type="transmembrane region" description="Helical" evidence="6">
    <location>
        <begin position="244"/>
        <end position="265"/>
    </location>
</feature>
<comment type="subcellular location">
    <subcellularLocation>
        <location evidence="1">Membrane</location>
        <topology evidence="1">Multi-pass membrane protein</topology>
    </subcellularLocation>
</comment>
<dbReference type="Proteomes" id="UP000596660">
    <property type="component" value="Unplaced"/>
</dbReference>
<dbReference type="OrthoDB" id="941010at2759"/>
<name>A0A803L644_CHEQI</name>
<dbReference type="AlphaFoldDB" id="A0A803L644"/>
<keyword evidence="8" id="KW-1185">Reference proteome</keyword>
<feature type="transmembrane region" description="Helical" evidence="6">
    <location>
        <begin position="503"/>
        <end position="524"/>
    </location>
</feature>